<dbReference type="InterPro" id="IPR009003">
    <property type="entry name" value="Peptidase_S1_PA"/>
</dbReference>
<evidence type="ECO:0000313" key="7">
    <source>
        <dbReference type="EMBL" id="CAD7704429.1"/>
    </source>
</evidence>
<dbReference type="InterPro" id="IPR046449">
    <property type="entry name" value="DEGP_PDZ_sf"/>
</dbReference>
<reference evidence="7" key="1">
    <citation type="submission" date="2020-12" db="EMBL/GenBank/DDBJ databases">
        <authorList>
            <person name="Iha C."/>
        </authorList>
    </citation>
    <scope>NUCLEOTIDE SEQUENCE</scope>
</reference>
<proteinExistence type="inferred from homology"/>
<protein>
    <recommendedName>
        <fullName evidence="6">Protease Do-like PDZ domain-containing protein</fullName>
    </recommendedName>
</protein>
<keyword evidence="8" id="KW-1185">Reference proteome</keyword>
<evidence type="ECO:0000256" key="1">
    <source>
        <dbReference type="ARBA" id="ARBA00010541"/>
    </source>
</evidence>
<dbReference type="Proteomes" id="UP000708148">
    <property type="component" value="Unassembled WGS sequence"/>
</dbReference>
<evidence type="ECO:0000256" key="2">
    <source>
        <dbReference type="ARBA" id="ARBA00022670"/>
    </source>
</evidence>
<sequence>MEPELEPMMAPMAVGSELEEAEEGMPAKAMASPSEATVRSLKREKAWALRSVLKVFVVRTEPNYAQPWQMRPQRSSTGSAFVVDTESRHIVTNAHVVSNATSVHVRRPGNPKKWKATMLCEAKSSDLALLTVEDSLFWEDDLRPLEFVDVPDLQHPIFVVGYPMGGDSLSITKGIVSRITMTRYAVASNKLLGIQIDAAINPGNSGGPAFANLEQGKVAGVAFSKITHADNVGYIIPWMIVEHFLAEYKEHNTFRGSCSGGFRFQDMENSHLRAYLQVPENRSGCVVYKIDPLSNASTALEEMDVVMEVDNVPIADDGTIQFRDDERVEFSHVVRSKHIGDTLQLKILRSGQEMEASYQLCQLRPLVPVMHGLDCTPSYFIVGGLVFVPLSIPFLEHAYGSRKWRQLSPIPLLGMITEYRSFAEEQVVVLVQVLASELNFGYNFSTMHCHSFNGTQLRNLQHLAELVDTCTDRYLTFSLESGKSIIMDREQVIRDGPKILEDHAITYDRSNDIADLRPSAVVGAATGTSSGAAGRDLEPRPDADGKKSSGTRDGSQNNGAPVDPPSSGGR</sequence>
<feature type="compositionally biased region" description="Low complexity" evidence="5">
    <location>
        <begin position="524"/>
        <end position="534"/>
    </location>
</feature>
<dbReference type="InterPro" id="IPR001940">
    <property type="entry name" value="Peptidase_S1C"/>
</dbReference>
<evidence type="ECO:0000256" key="5">
    <source>
        <dbReference type="SAM" id="MobiDB-lite"/>
    </source>
</evidence>
<dbReference type="OrthoDB" id="4217619at2759"/>
<dbReference type="PRINTS" id="PR00834">
    <property type="entry name" value="PROTEASES2C"/>
</dbReference>
<dbReference type="InterPro" id="IPR041517">
    <property type="entry name" value="DEGP_PDZ"/>
</dbReference>
<feature type="compositionally biased region" description="Basic and acidic residues" evidence="5">
    <location>
        <begin position="535"/>
        <end position="547"/>
    </location>
</feature>
<dbReference type="EMBL" id="CAJHUC010002820">
    <property type="protein sequence ID" value="CAD7704429.1"/>
    <property type="molecule type" value="Genomic_DNA"/>
</dbReference>
<evidence type="ECO:0000313" key="8">
    <source>
        <dbReference type="Proteomes" id="UP000708148"/>
    </source>
</evidence>
<keyword evidence="3" id="KW-0378">Hydrolase</keyword>
<name>A0A8S1JBH8_9CHLO</name>
<dbReference type="Gene3D" id="2.40.10.10">
    <property type="entry name" value="Trypsin-like serine proteases"/>
    <property type="match status" value="2"/>
</dbReference>
<dbReference type="GO" id="GO:0004252">
    <property type="term" value="F:serine-type endopeptidase activity"/>
    <property type="evidence" value="ECO:0007669"/>
    <property type="project" value="InterPro"/>
</dbReference>
<comment type="caution">
    <text evidence="7">The sequence shown here is derived from an EMBL/GenBank/DDBJ whole genome shotgun (WGS) entry which is preliminary data.</text>
</comment>
<dbReference type="PANTHER" id="PTHR45980:SF18">
    <property type="entry name" value="PROTEASE DO-LIKE 9"/>
    <property type="match status" value="1"/>
</dbReference>
<accession>A0A8S1JBH8</accession>
<keyword evidence="4" id="KW-0720">Serine protease</keyword>
<gene>
    <name evidence="7" type="ORF">OSTQU699_LOCUS9784</name>
</gene>
<organism evidence="7 8">
    <name type="scientific">Ostreobium quekettii</name>
    <dbReference type="NCBI Taxonomy" id="121088"/>
    <lineage>
        <taxon>Eukaryota</taxon>
        <taxon>Viridiplantae</taxon>
        <taxon>Chlorophyta</taxon>
        <taxon>core chlorophytes</taxon>
        <taxon>Ulvophyceae</taxon>
        <taxon>TCBD clade</taxon>
        <taxon>Bryopsidales</taxon>
        <taxon>Ostreobineae</taxon>
        <taxon>Ostreobiaceae</taxon>
        <taxon>Ostreobium</taxon>
    </lineage>
</organism>
<evidence type="ECO:0000256" key="3">
    <source>
        <dbReference type="ARBA" id="ARBA00022801"/>
    </source>
</evidence>
<dbReference type="AlphaFoldDB" id="A0A8S1JBH8"/>
<feature type="region of interest" description="Disordered" evidence="5">
    <location>
        <begin position="524"/>
        <end position="570"/>
    </location>
</feature>
<keyword evidence="2" id="KW-0645">Protease</keyword>
<dbReference type="Pfam" id="PF17815">
    <property type="entry name" value="PDZ_3"/>
    <property type="match status" value="1"/>
</dbReference>
<dbReference type="Gene3D" id="2.30.42.10">
    <property type="match status" value="1"/>
</dbReference>
<dbReference type="SUPFAM" id="SSF50156">
    <property type="entry name" value="PDZ domain-like"/>
    <property type="match status" value="1"/>
</dbReference>
<dbReference type="InterPro" id="IPR043504">
    <property type="entry name" value="Peptidase_S1_PA_chymotrypsin"/>
</dbReference>
<feature type="domain" description="Protease Do-like PDZ" evidence="6">
    <location>
        <begin position="369"/>
        <end position="512"/>
    </location>
</feature>
<dbReference type="InterPro" id="IPR036034">
    <property type="entry name" value="PDZ_sf"/>
</dbReference>
<dbReference type="Pfam" id="PF13365">
    <property type="entry name" value="Trypsin_2"/>
    <property type="match status" value="1"/>
</dbReference>
<dbReference type="Gene3D" id="3.20.190.20">
    <property type="match status" value="1"/>
</dbReference>
<evidence type="ECO:0000259" key="6">
    <source>
        <dbReference type="Pfam" id="PF17815"/>
    </source>
</evidence>
<dbReference type="GO" id="GO:0006508">
    <property type="term" value="P:proteolysis"/>
    <property type="evidence" value="ECO:0007669"/>
    <property type="project" value="UniProtKB-KW"/>
</dbReference>
<dbReference type="PANTHER" id="PTHR45980">
    <property type="match status" value="1"/>
</dbReference>
<evidence type="ECO:0000256" key="4">
    <source>
        <dbReference type="ARBA" id="ARBA00022825"/>
    </source>
</evidence>
<dbReference type="SUPFAM" id="SSF50494">
    <property type="entry name" value="Trypsin-like serine proteases"/>
    <property type="match status" value="1"/>
</dbReference>
<comment type="similarity">
    <text evidence="1">Belongs to the peptidase S1C family.</text>
</comment>